<sequence length="398" mass="45420">MADLTADEWANINALLESDPYKYGIPQRTYGSAVLGSFNIRKLGSVSSRSTNTWNFLANICKRFDLLSVQEIMGDLEGFDKLVSLMGPEYDAIVSDKTGQFPGEQGLGERLGFIYNRNLIRQGNIVSDVSYDRTKLLTTIVAHYKVLVETAKPYLDYLQTRDAWRANPIGSEPKAPKIQIPVFLTFIRQPFCASFEIVGHPETKPYQIMAINAHLYFGTSLEDRRQEFDALMEWIIGRVQEQDNTYFSNYVLMGDLNLSFSNPKKDRPQIEKHIKTFNQGMQAAGSTTNVNFPFLDVHKGSTEPFRTNARLSETFDQIGLFSHDPRLPSYDKNPEMGPEPPQGPDYGVVNFVELFREALELPPIKDLSSQEKKEFYEKFEHEVSDHLPIWLRLPLPEV</sequence>
<evidence type="ECO:0000313" key="2">
    <source>
        <dbReference type="Proteomes" id="UP001482513"/>
    </source>
</evidence>
<gene>
    <name evidence="1" type="ORF">NC992_21810</name>
</gene>
<name>A0ABV0K9V2_9CYAN</name>
<dbReference type="GO" id="GO:0004519">
    <property type="term" value="F:endonuclease activity"/>
    <property type="evidence" value="ECO:0007669"/>
    <property type="project" value="UniProtKB-KW"/>
</dbReference>
<dbReference type="Proteomes" id="UP001482513">
    <property type="component" value="Unassembled WGS sequence"/>
</dbReference>
<keyword evidence="1" id="KW-0255">Endonuclease</keyword>
<dbReference type="SUPFAM" id="SSF56219">
    <property type="entry name" value="DNase I-like"/>
    <property type="match status" value="1"/>
</dbReference>
<comment type="caution">
    <text evidence="1">The sequence shown here is derived from an EMBL/GenBank/DDBJ whole genome shotgun (WGS) entry which is preliminary data.</text>
</comment>
<keyword evidence="1" id="KW-0540">Nuclease</keyword>
<protein>
    <submittedName>
        <fullName evidence="1">Endonuclease/exonuclease/phosphatase</fullName>
    </submittedName>
</protein>
<dbReference type="EMBL" id="JAMPKX010000012">
    <property type="protein sequence ID" value="MEP0949530.1"/>
    <property type="molecule type" value="Genomic_DNA"/>
</dbReference>
<dbReference type="InterPro" id="IPR036691">
    <property type="entry name" value="Endo/exonu/phosph_ase_sf"/>
</dbReference>
<dbReference type="PANTHER" id="PTHR11371:SF31">
    <property type="entry name" value="EXTRACELLULAR NUCLEASE"/>
    <property type="match status" value="1"/>
</dbReference>
<organism evidence="1 2">
    <name type="scientific">Leptolyngbya subtilissima DQ-A4</name>
    <dbReference type="NCBI Taxonomy" id="2933933"/>
    <lineage>
        <taxon>Bacteria</taxon>
        <taxon>Bacillati</taxon>
        <taxon>Cyanobacteriota</taxon>
        <taxon>Cyanophyceae</taxon>
        <taxon>Leptolyngbyales</taxon>
        <taxon>Leptolyngbyaceae</taxon>
        <taxon>Leptolyngbya group</taxon>
        <taxon>Leptolyngbya</taxon>
    </lineage>
</organism>
<dbReference type="Gene3D" id="3.60.10.10">
    <property type="entry name" value="Endonuclease/exonuclease/phosphatase"/>
    <property type="match status" value="1"/>
</dbReference>
<keyword evidence="1" id="KW-0378">Hydrolase</keyword>
<dbReference type="PANTHER" id="PTHR11371">
    <property type="entry name" value="DEOXYRIBONUCLEASE"/>
    <property type="match status" value="1"/>
</dbReference>
<dbReference type="RefSeq" id="WP_190695134.1">
    <property type="nucleotide sequence ID" value="NZ_JAMPKX010000012.1"/>
</dbReference>
<keyword evidence="2" id="KW-1185">Reference proteome</keyword>
<proteinExistence type="predicted"/>
<accession>A0ABV0K9V2</accession>
<evidence type="ECO:0000313" key="1">
    <source>
        <dbReference type="EMBL" id="MEP0949530.1"/>
    </source>
</evidence>
<reference evidence="1 2" key="1">
    <citation type="submission" date="2022-04" db="EMBL/GenBank/DDBJ databases">
        <title>Positive selection, recombination, and allopatry shape intraspecific diversity of widespread and dominant cyanobacteria.</title>
        <authorList>
            <person name="Wei J."/>
            <person name="Shu W."/>
            <person name="Hu C."/>
        </authorList>
    </citation>
    <scope>NUCLEOTIDE SEQUENCE [LARGE SCALE GENOMIC DNA]</scope>
    <source>
        <strain evidence="1 2">DQ-A4</strain>
    </source>
</reference>